<proteinExistence type="predicted"/>
<reference evidence="1 2" key="1">
    <citation type="journal article" date="2019" name="Nat. Med.">
        <title>A library of human gut bacterial isolates paired with longitudinal multiomics data enables mechanistic microbiome research.</title>
        <authorList>
            <person name="Poyet M."/>
            <person name="Groussin M."/>
            <person name="Gibbons S.M."/>
            <person name="Avila-Pacheco J."/>
            <person name="Jiang X."/>
            <person name="Kearney S.M."/>
            <person name="Perrotta A.R."/>
            <person name="Berdy B."/>
            <person name="Zhao S."/>
            <person name="Lieberman T.D."/>
            <person name="Swanson P.K."/>
            <person name="Smith M."/>
            <person name="Roesemann S."/>
            <person name="Alexander J.E."/>
            <person name="Rich S.A."/>
            <person name="Livny J."/>
            <person name="Vlamakis H."/>
            <person name="Clish C."/>
            <person name="Bullock K."/>
            <person name="Deik A."/>
            <person name="Scott J."/>
            <person name="Pierce K.A."/>
            <person name="Xavier R.J."/>
            <person name="Alm E.J."/>
        </authorList>
    </citation>
    <scope>NUCLEOTIDE SEQUENCE [LARGE SCALE GENOMIC DNA]</scope>
    <source>
        <strain evidence="1 2">BIOML-A6</strain>
    </source>
</reference>
<dbReference type="AlphaFoldDB" id="A0A642PQT8"/>
<evidence type="ECO:0000313" key="2">
    <source>
        <dbReference type="Proteomes" id="UP000448877"/>
    </source>
</evidence>
<organism evidence="1 2">
    <name type="scientific">Bacteroides cellulosilyticus</name>
    <dbReference type="NCBI Taxonomy" id="246787"/>
    <lineage>
        <taxon>Bacteria</taxon>
        <taxon>Pseudomonadati</taxon>
        <taxon>Bacteroidota</taxon>
        <taxon>Bacteroidia</taxon>
        <taxon>Bacteroidales</taxon>
        <taxon>Bacteroidaceae</taxon>
        <taxon>Bacteroides</taxon>
    </lineage>
</organism>
<sequence length="623" mass="70816">MRNDLLFIDGELVDLDDSTKITLNYKSNLFTDLSKIVSNNSYTIKLPKTVRNQRIIKHSDLPACITDYPRKFHSARYFRNGIEIIPNGKAVFMSGSDSFEIALTWGNISLLSGIVEDDKTLNDLKDSYPEYYIIWKREISNYQDSANFIISDMNMGIRNYDTKNYIHPCVRASWILERISRDSGINFLFPANIIDNLISKLLVPMLTKKGKGEDDNNQFGISYEYDNGTRPNHNYGYVLSALASTYKKTDYLETVGLYKNKYEGMKILKNNTKIHIRGRMFFDFTGSTMPNPRFVAYKVVDGAAEEVFSVSYIDLENKGSQTWFVSFEYDDYTTVLSAGDVIYFSFADTGFFTNNWGITTFVVGLLAFTEETSVFEDGVSDGYFPIISNLPSVKQIDFLKALASMSGTFAVVKDKATIQFVSMDEVISNKSKALNWTRKVIASYPENKPKTISFSLDGFAQKNMYKWKEDDSVSGSYDGYIYVDDETIEVSKDSVTLPLAATEMRVDKAYIPLYEYGDNDEVGKLGKVEPRILLEMNNNGKSKATFNGLGWSTLLDRNYQSYKKVVRNPVIITERISISDIDLKELDVKVPVYLGQYGRYYALISVKSEDTGVCECKLLQLEV</sequence>
<comment type="caution">
    <text evidence="1">The sequence shown here is derived from an EMBL/GenBank/DDBJ whole genome shotgun (WGS) entry which is preliminary data.</text>
</comment>
<name>A0A642PQT8_9BACE</name>
<accession>A0A642PQT8</accession>
<protein>
    <submittedName>
        <fullName evidence="1">Uncharacterized protein</fullName>
    </submittedName>
</protein>
<gene>
    <name evidence="1" type="ORF">F2Y81_24855</name>
</gene>
<dbReference type="RefSeq" id="WP_149920571.1">
    <property type="nucleotide sequence ID" value="NZ_CP072251.1"/>
</dbReference>
<dbReference type="Proteomes" id="UP000448877">
    <property type="component" value="Unassembled WGS sequence"/>
</dbReference>
<evidence type="ECO:0000313" key="1">
    <source>
        <dbReference type="EMBL" id="KAA5412712.1"/>
    </source>
</evidence>
<dbReference type="GeneID" id="66308469"/>
<dbReference type="EMBL" id="VVYV01000063">
    <property type="protein sequence ID" value="KAA5412712.1"/>
    <property type="molecule type" value="Genomic_DNA"/>
</dbReference>